<proteinExistence type="predicted"/>
<organism evidence="1 2">
    <name type="scientific">Nibea albiflora</name>
    <name type="common">Yellow drum</name>
    <name type="synonym">Corvina albiflora</name>
    <dbReference type="NCBI Taxonomy" id="240163"/>
    <lineage>
        <taxon>Eukaryota</taxon>
        <taxon>Metazoa</taxon>
        <taxon>Chordata</taxon>
        <taxon>Craniata</taxon>
        <taxon>Vertebrata</taxon>
        <taxon>Euteleostomi</taxon>
        <taxon>Actinopterygii</taxon>
        <taxon>Neopterygii</taxon>
        <taxon>Teleostei</taxon>
        <taxon>Neoteleostei</taxon>
        <taxon>Acanthomorphata</taxon>
        <taxon>Eupercaria</taxon>
        <taxon>Sciaenidae</taxon>
        <taxon>Nibea</taxon>
    </lineage>
</organism>
<keyword evidence="2" id="KW-1185">Reference proteome</keyword>
<dbReference type="Proteomes" id="UP000805704">
    <property type="component" value="Chromosome 14"/>
</dbReference>
<comment type="caution">
    <text evidence="1">The sequence shown here is derived from an EMBL/GenBank/DDBJ whole genome shotgun (WGS) entry which is preliminary data.</text>
</comment>
<feature type="non-terminal residue" evidence="1">
    <location>
        <position position="1"/>
    </location>
</feature>
<sequence length="103" mass="11343">TELEWHIRSNQQLVPSYSEAVLMDLAQLSGSCNSYSISGGYGSYRQNCERCHRAISSSSIFSRSALSICNIGSPLIPFSASRFSLGSVVRLQAELPVEEQREP</sequence>
<protein>
    <submittedName>
        <fullName evidence="1">Uncharacterized protein</fullName>
    </submittedName>
</protein>
<dbReference type="EMBL" id="CM024802">
    <property type="protein sequence ID" value="KAG8011438.1"/>
    <property type="molecule type" value="Genomic_DNA"/>
</dbReference>
<evidence type="ECO:0000313" key="1">
    <source>
        <dbReference type="EMBL" id="KAG8011438.1"/>
    </source>
</evidence>
<evidence type="ECO:0000313" key="2">
    <source>
        <dbReference type="Proteomes" id="UP000805704"/>
    </source>
</evidence>
<accession>A0ACB7FAG1</accession>
<reference evidence="1" key="1">
    <citation type="submission" date="2020-04" db="EMBL/GenBank/DDBJ databases">
        <title>A chromosome-scale assembly and high-density genetic map of the yellow drum (Nibea albiflora) genome.</title>
        <authorList>
            <person name="Xu D."/>
            <person name="Zhang W."/>
            <person name="Chen R."/>
            <person name="Tan P."/>
            <person name="Wang L."/>
            <person name="Song H."/>
            <person name="Tian L."/>
            <person name="Zhu Q."/>
            <person name="Wang B."/>
        </authorList>
    </citation>
    <scope>NUCLEOTIDE SEQUENCE</scope>
    <source>
        <strain evidence="1">ZJHYS-2018</strain>
    </source>
</reference>
<gene>
    <name evidence="1" type="ORF">GBF38_006231</name>
</gene>
<name>A0ACB7FAG1_NIBAL</name>